<evidence type="ECO:0000313" key="2">
    <source>
        <dbReference type="Proteomes" id="UP000244336"/>
    </source>
</evidence>
<dbReference type="Pfam" id="PF06533">
    <property type="entry name" value="DUF1110"/>
    <property type="match status" value="1"/>
</dbReference>
<dbReference type="PANTHER" id="PTHR35356">
    <property type="entry name" value="OS01G0156300 PROTEIN-RELATED"/>
    <property type="match status" value="1"/>
</dbReference>
<dbReference type="AlphaFoldDB" id="A0A2T7D5D5"/>
<name>A0A2T7D5D5_9POAL</name>
<sequence length="194" mass="20294">MAQEPWKVLVRQRVEEAAGRCARAHGPIAEVLGNLGMPDLVADVPAWLAWVPRAEVALADASRDLTVAASLMAAAGLIATRGAAAPPRSIDGGVPGLPGDDELQRSGLSGLQDARACAEKACDSVETSRGHLCAIRMLLDHPHLPGLSGLLHDMRASARRELDAAQKLEQESISLAHGVCGLWTATASIDSDFA</sequence>
<keyword evidence="2" id="KW-1185">Reference proteome</keyword>
<gene>
    <name evidence="1" type="ORF">GQ55_6G090400</name>
</gene>
<dbReference type="Proteomes" id="UP000244336">
    <property type="component" value="Chromosome 6"/>
</dbReference>
<dbReference type="InterPro" id="IPR010535">
    <property type="entry name" value="DUF1110"/>
</dbReference>
<dbReference type="PANTHER" id="PTHR35356:SF3">
    <property type="entry name" value="OS01G0156300 PROTEIN"/>
    <property type="match status" value="1"/>
</dbReference>
<protein>
    <submittedName>
        <fullName evidence="1">Uncharacterized protein</fullName>
    </submittedName>
</protein>
<dbReference type="EMBL" id="CM009754">
    <property type="protein sequence ID" value="PUZ50814.1"/>
    <property type="molecule type" value="Genomic_DNA"/>
</dbReference>
<evidence type="ECO:0000313" key="1">
    <source>
        <dbReference type="EMBL" id="PUZ50814.1"/>
    </source>
</evidence>
<dbReference type="OrthoDB" id="10387406at2759"/>
<reference evidence="1 2" key="1">
    <citation type="submission" date="2018-04" db="EMBL/GenBank/DDBJ databases">
        <title>WGS assembly of Panicum hallii var. hallii HAL2.</title>
        <authorList>
            <person name="Lovell J."/>
            <person name="Jenkins J."/>
            <person name="Lowry D."/>
            <person name="Mamidi S."/>
            <person name="Sreedasyam A."/>
            <person name="Weng X."/>
            <person name="Barry K."/>
            <person name="Bonette J."/>
            <person name="Campitelli B."/>
            <person name="Daum C."/>
            <person name="Gordon S."/>
            <person name="Gould B."/>
            <person name="Lipzen A."/>
            <person name="MacQueen A."/>
            <person name="Palacio-Mejia J."/>
            <person name="Plott C."/>
            <person name="Shakirov E."/>
            <person name="Shu S."/>
            <person name="Yoshinaga Y."/>
            <person name="Zane M."/>
            <person name="Rokhsar D."/>
            <person name="Grimwood J."/>
            <person name="Schmutz J."/>
            <person name="Juenger T."/>
        </authorList>
    </citation>
    <scope>NUCLEOTIDE SEQUENCE [LARGE SCALE GENOMIC DNA]</scope>
    <source>
        <strain evidence="2">cv. HAL2</strain>
    </source>
</reference>
<dbReference type="Gramene" id="PUZ50814">
    <property type="protein sequence ID" value="PUZ50814"/>
    <property type="gene ID" value="GQ55_6G090400"/>
</dbReference>
<proteinExistence type="predicted"/>
<accession>A0A2T7D5D5</accession>
<organism evidence="1 2">
    <name type="scientific">Panicum hallii var. hallii</name>
    <dbReference type="NCBI Taxonomy" id="1504633"/>
    <lineage>
        <taxon>Eukaryota</taxon>
        <taxon>Viridiplantae</taxon>
        <taxon>Streptophyta</taxon>
        <taxon>Embryophyta</taxon>
        <taxon>Tracheophyta</taxon>
        <taxon>Spermatophyta</taxon>
        <taxon>Magnoliopsida</taxon>
        <taxon>Liliopsida</taxon>
        <taxon>Poales</taxon>
        <taxon>Poaceae</taxon>
        <taxon>PACMAD clade</taxon>
        <taxon>Panicoideae</taxon>
        <taxon>Panicodae</taxon>
        <taxon>Paniceae</taxon>
        <taxon>Panicinae</taxon>
        <taxon>Panicum</taxon>
        <taxon>Panicum sect. Panicum</taxon>
    </lineage>
</organism>